<dbReference type="InterPro" id="IPR026271">
    <property type="entry name" value="PRAME"/>
</dbReference>
<dbReference type="GO" id="GO:0005737">
    <property type="term" value="C:cytoplasm"/>
    <property type="evidence" value="ECO:0007669"/>
    <property type="project" value="TreeGrafter"/>
</dbReference>
<keyword evidence="2" id="KW-0433">Leucine-rich repeat</keyword>
<dbReference type="GO" id="GO:0045892">
    <property type="term" value="P:negative regulation of DNA-templated transcription"/>
    <property type="evidence" value="ECO:0007669"/>
    <property type="project" value="InterPro"/>
</dbReference>
<protein>
    <submittedName>
        <fullName evidence="4">PRAME family member 27-like</fullName>
    </submittedName>
</protein>
<dbReference type="GO" id="GO:0043066">
    <property type="term" value="P:negative regulation of apoptotic process"/>
    <property type="evidence" value="ECO:0007669"/>
    <property type="project" value="InterPro"/>
</dbReference>
<dbReference type="PANTHER" id="PTHR14224">
    <property type="entry name" value="SIMILAR TO PREFERENTIALLY EXPRESSED ANTIGEN IN MELANOMA-LIKE 3"/>
    <property type="match status" value="1"/>
</dbReference>
<dbReference type="FunFam" id="3.80.10.10:FF:000435">
    <property type="entry name" value="Uncharacterized protein"/>
    <property type="match status" value="1"/>
</dbReference>
<evidence type="ECO:0000256" key="2">
    <source>
        <dbReference type="ARBA" id="ARBA00022614"/>
    </source>
</evidence>
<evidence type="ECO:0000256" key="3">
    <source>
        <dbReference type="ARBA" id="ARBA00022737"/>
    </source>
</evidence>
<gene>
    <name evidence="4" type="primary">LOC113906236</name>
</gene>
<dbReference type="AlphaFoldDB" id="A0A4W2FC04"/>
<dbReference type="Gene3D" id="3.80.10.10">
    <property type="entry name" value="Ribonuclease Inhibitor"/>
    <property type="match status" value="1"/>
</dbReference>
<proteinExistence type="inferred from homology"/>
<comment type="similarity">
    <text evidence="1">Belongs to the PRAME family.</text>
</comment>
<reference evidence="4 5" key="1">
    <citation type="submission" date="2018-11" db="EMBL/GenBank/DDBJ databases">
        <title>Haplotype-resolved cattle genomes.</title>
        <authorList>
            <person name="Low W.Y."/>
            <person name="Tearle R."/>
            <person name="Bickhart D.M."/>
            <person name="Rosen B.D."/>
            <person name="Koren S."/>
            <person name="Rhie A."/>
            <person name="Hiendleder S."/>
            <person name="Phillippy A.M."/>
            <person name="Smith T.P.L."/>
            <person name="Williams J.L."/>
        </authorList>
    </citation>
    <scope>NUCLEOTIDE SEQUENCE [LARGE SCALE GENOMIC DNA]</scope>
</reference>
<dbReference type="SUPFAM" id="SSF52047">
    <property type="entry name" value="RNI-like"/>
    <property type="match status" value="1"/>
</dbReference>
<dbReference type="InterPro" id="IPR050694">
    <property type="entry name" value="LRRC14/PRAME"/>
</dbReference>
<organism evidence="4 5">
    <name type="scientific">Bos indicus x Bos taurus</name>
    <name type="common">Hybrid cattle</name>
    <dbReference type="NCBI Taxonomy" id="30522"/>
    <lineage>
        <taxon>Eukaryota</taxon>
        <taxon>Metazoa</taxon>
        <taxon>Chordata</taxon>
        <taxon>Craniata</taxon>
        <taxon>Vertebrata</taxon>
        <taxon>Euteleostomi</taxon>
        <taxon>Mammalia</taxon>
        <taxon>Eutheria</taxon>
        <taxon>Laurasiatheria</taxon>
        <taxon>Artiodactyla</taxon>
        <taxon>Ruminantia</taxon>
        <taxon>Pecora</taxon>
        <taxon>Bovidae</taxon>
        <taxon>Bovinae</taxon>
        <taxon>Bos</taxon>
    </lineage>
</organism>
<keyword evidence="3" id="KW-0677">Repeat</keyword>
<dbReference type="Proteomes" id="UP000429181">
    <property type="component" value="Chromosome 16"/>
</dbReference>
<dbReference type="Ensembl" id="ENSBIXT00005011469.1">
    <property type="protein sequence ID" value="ENSBIXP00005002830.1"/>
    <property type="gene ID" value="ENSBIXG00005009342.1"/>
</dbReference>
<dbReference type="GO" id="GO:0045596">
    <property type="term" value="P:negative regulation of cell differentiation"/>
    <property type="evidence" value="ECO:0007669"/>
    <property type="project" value="InterPro"/>
</dbReference>
<reference evidence="4" key="2">
    <citation type="submission" date="2025-08" db="UniProtKB">
        <authorList>
            <consortium name="Ensembl"/>
        </authorList>
    </citation>
    <scope>IDENTIFICATION</scope>
</reference>
<dbReference type="GO" id="GO:0008284">
    <property type="term" value="P:positive regulation of cell population proliferation"/>
    <property type="evidence" value="ECO:0007669"/>
    <property type="project" value="InterPro"/>
</dbReference>
<sequence>MGIPVKGCSCLPSFLQVSTGFFLSRVRMSIWNPPRLLDQAVLSLLRDEALAISALEYLPIELFPPLFMEAFYGSCRETLKAMVQAWPFVRLPLGGLMEMPHLGTLQAMLDGLDVLLSQKDQPRRCKLQVLDLRNTGQDFWRMWSGSSVQVSSSSLEEPVAKKRPRTHQTLGPLEVFIELHINGRTMDGFLTYLMRWVEERKASIHLCCKKLKIESMPRDNIMKILSMVQLDCVEEVRVHCTWRLSSLAVFAPLLGQMSNMQRLLLSHTDISTLEDQEEQHVVQITSQFLRLHYLQDLFLESAFFLEGCLDQMLRCLTNPLDTLGITHCLLTNSDLIHLSQCPNISQLKGLDLSGVTLTYSSPELLPGLLEKVAATLQELYLDQCGIMDSQLEAILPALSHCFQLNFFSIRGNFLSMAIMDKMLRHTSALPSLCQELYPVPQESFSSLGILQMGRLAQCRAELLEILKDLGRPRTIWISSSPCPHCGEDTFDHPEPITYGSNTSA</sequence>
<dbReference type="PANTHER" id="PTHR14224:SF19">
    <property type="entry name" value="PRAME FAMILY MEMBER 11-RELATED"/>
    <property type="match status" value="1"/>
</dbReference>
<evidence type="ECO:0000313" key="5">
    <source>
        <dbReference type="Proteomes" id="UP000429181"/>
    </source>
</evidence>
<accession>A0A4W2FC04</accession>
<evidence type="ECO:0000313" key="4">
    <source>
        <dbReference type="Ensembl" id="ENSBIXP00005002830.1"/>
    </source>
</evidence>
<name>A0A4W2FC04_BOBOX</name>
<evidence type="ECO:0000256" key="1">
    <source>
        <dbReference type="ARBA" id="ARBA00009608"/>
    </source>
</evidence>
<dbReference type="GeneTree" id="ENSGT01030000234531"/>
<dbReference type="PIRSF" id="PIRSF038286">
    <property type="entry name" value="PRAME"/>
    <property type="match status" value="1"/>
</dbReference>
<dbReference type="InterPro" id="IPR032675">
    <property type="entry name" value="LRR_dom_sf"/>
</dbReference>